<feature type="domain" description="HTH marR-type" evidence="2">
    <location>
        <begin position="1"/>
        <end position="140"/>
    </location>
</feature>
<evidence type="ECO:0000313" key="5">
    <source>
        <dbReference type="Proteomes" id="UP000250174"/>
    </source>
</evidence>
<dbReference type="GO" id="GO:0008080">
    <property type="term" value="F:N-acetyltransferase activity"/>
    <property type="evidence" value="ECO:0007669"/>
    <property type="project" value="InterPro"/>
</dbReference>
<dbReference type="InterPro" id="IPR050769">
    <property type="entry name" value="NAT_camello-type"/>
</dbReference>
<accession>A0AAX1Q4Y9</accession>
<gene>
    <name evidence="4" type="ORF">A3864_19100</name>
</gene>
<dbReference type="Pfam" id="PF01047">
    <property type="entry name" value="MarR"/>
    <property type="match status" value="1"/>
</dbReference>
<organism evidence="4 5">
    <name type="scientific">Priestia endophytica</name>
    <dbReference type="NCBI Taxonomy" id="135735"/>
    <lineage>
        <taxon>Bacteria</taxon>
        <taxon>Bacillati</taxon>
        <taxon>Bacillota</taxon>
        <taxon>Bacilli</taxon>
        <taxon>Bacillales</taxon>
        <taxon>Bacillaceae</taxon>
        <taxon>Priestia</taxon>
    </lineage>
</organism>
<dbReference type="InterPro" id="IPR016181">
    <property type="entry name" value="Acyl_CoA_acyltransferase"/>
</dbReference>
<dbReference type="InterPro" id="IPR000835">
    <property type="entry name" value="HTH_MarR-typ"/>
</dbReference>
<feature type="domain" description="N-acetyltransferase" evidence="3">
    <location>
        <begin position="164"/>
        <end position="305"/>
    </location>
</feature>
<reference evidence="4 5" key="1">
    <citation type="submission" date="2016-03" db="EMBL/GenBank/DDBJ databases">
        <title>Comparison of Bacillus endophyticus and B. anthracis characteristics using whole genome sequence analysis and microbiological techniques.</title>
        <authorList>
            <person name="Lekota K.E."/>
            <person name="Mafofo J."/>
            <person name="Rees J."/>
            <person name="Muchadeyi F.C."/>
            <person name="Madoroba E."/>
            <person name="Van Heerden H."/>
        </authorList>
    </citation>
    <scope>NUCLEOTIDE SEQUENCE [LARGE SCALE GENOMIC DNA]</scope>
    <source>
        <strain evidence="4 5">3631_10C</strain>
    </source>
</reference>
<dbReference type="PANTHER" id="PTHR13947:SF37">
    <property type="entry name" value="LD18367P"/>
    <property type="match status" value="1"/>
</dbReference>
<dbReference type="GO" id="GO:0003700">
    <property type="term" value="F:DNA-binding transcription factor activity"/>
    <property type="evidence" value="ECO:0007669"/>
    <property type="project" value="InterPro"/>
</dbReference>
<keyword evidence="1" id="KW-0808">Transferase</keyword>
<dbReference type="PANTHER" id="PTHR13947">
    <property type="entry name" value="GNAT FAMILY N-ACETYLTRANSFERASE"/>
    <property type="match status" value="1"/>
</dbReference>
<evidence type="ECO:0000259" key="3">
    <source>
        <dbReference type="PROSITE" id="PS51186"/>
    </source>
</evidence>
<protein>
    <submittedName>
        <fullName evidence="4">MarR family transcriptional regulator</fullName>
    </submittedName>
</protein>
<dbReference type="InterPro" id="IPR036390">
    <property type="entry name" value="WH_DNA-bd_sf"/>
</dbReference>
<dbReference type="InterPro" id="IPR036388">
    <property type="entry name" value="WH-like_DNA-bd_sf"/>
</dbReference>
<proteinExistence type="predicted"/>
<dbReference type="SUPFAM" id="SSF55729">
    <property type="entry name" value="Acyl-CoA N-acyltransferases (Nat)"/>
    <property type="match status" value="1"/>
</dbReference>
<name>A0AAX1Q4Y9_9BACI</name>
<dbReference type="EMBL" id="LVYK01000055">
    <property type="protein sequence ID" value="RAS73253.1"/>
    <property type="molecule type" value="Genomic_DNA"/>
</dbReference>
<dbReference type="AlphaFoldDB" id="A0AAX1Q4Y9"/>
<dbReference type="InterPro" id="IPR000182">
    <property type="entry name" value="GNAT_dom"/>
</dbReference>
<dbReference type="Pfam" id="PF00583">
    <property type="entry name" value="Acetyltransf_1"/>
    <property type="match status" value="1"/>
</dbReference>
<dbReference type="RefSeq" id="WP_111923039.1">
    <property type="nucleotide sequence ID" value="NZ_LVYK01000055.1"/>
</dbReference>
<sequence length="309" mass="36808">MMNVQNECGLEFRKFNRFYTDVLGFLNEHIYDSPFSLTETRILFEIYNTTHCTAKNIQEKLELDGGYVSRIIKKFEKEKIVYKEKCKDDGRNHLLHVTNHGEVIYRELEKKANLQVEYLLESLNHNQQQKLVDSMNTIQTILSHSFKEKEEEKSISIRSYYTSEDVKNMIEQQWLFYNQVHKWDRNFLSYLHETFNADIERIWIAEISGQFAGCIGLVNDTAKVGQLRWFLVNPSFHKKGVGTQLINSLVQYCKDHNYERIFLWTVSDMITARPLYKKFGFEIVEKQEEKSLWGSVLIEERWDLELENK</sequence>
<comment type="caution">
    <text evidence="4">The sequence shown here is derived from an EMBL/GenBank/DDBJ whole genome shotgun (WGS) entry which is preliminary data.</text>
</comment>
<dbReference type="SMART" id="SM00347">
    <property type="entry name" value="HTH_MARR"/>
    <property type="match status" value="1"/>
</dbReference>
<evidence type="ECO:0000256" key="1">
    <source>
        <dbReference type="ARBA" id="ARBA00022679"/>
    </source>
</evidence>
<dbReference type="SUPFAM" id="SSF46785">
    <property type="entry name" value="Winged helix' DNA-binding domain"/>
    <property type="match status" value="1"/>
</dbReference>
<dbReference type="CDD" id="cd04301">
    <property type="entry name" value="NAT_SF"/>
    <property type="match status" value="1"/>
</dbReference>
<evidence type="ECO:0000259" key="2">
    <source>
        <dbReference type="PROSITE" id="PS50995"/>
    </source>
</evidence>
<dbReference type="Gene3D" id="3.40.630.30">
    <property type="match status" value="1"/>
</dbReference>
<dbReference type="Proteomes" id="UP000250174">
    <property type="component" value="Unassembled WGS sequence"/>
</dbReference>
<dbReference type="PROSITE" id="PS50995">
    <property type="entry name" value="HTH_MARR_2"/>
    <property type="match status" value="1"/>
</dbReference>
<evidence type="ECO:0000313" key="4">
    <source>
        <dbReference type="EMBL" id="RAS73253.1"/>
    </source>
</evidence>
<dbReference type="PROSITE" id="PS51186">
    <property type="entry name" value="GNAT"/>
    <property type="match status" value="1"/>
</dbReference>
<dbReference type="Gene3D" id="1.10.10.10">
    <property type="entry name" value="Winged helix-like DNA-binding domain superfamily/Winged helix DNA-binding domain"/>
    <property type="match status" value="1"/>
</dbReference>